<evidence type="ECO:0000256" key="15">
    <source>
        <dbReference type="PROSITE-ProRule" id="PRU00169"/>
    </source>
</evidence>
<gene>
    <name evidence="20" type="ORF">J2X04_002293</name>
</gene>
<dbReference type="Pfam" id="PF00512">
    <property type="entry name" value="HisKA"/>
    <property type="match status" value="1"/>
</dbReference>
<protein>
    <recommendedName>
        <fullName evidence="3">histidine kinase</fullName>
        <ecNumber evidence="3">2.7.13.3</ecNumber>
    </recommendedName>
</protein>
<dbReference type="PANTHER" id="PTHR43047">
    <property type="entry name" value="TWO-COMPONENT HISTIDINE PROTEIN KINASE"/>
    <property type="match status" value="1"/>
</dbReference>
<feature type="transmembrane region" description="Helical" evidence="16">
    <location>
        <begin position="102"/>
        <end position="119"/>
    </location>
</feature>
<dbReference type="InterPro" id="IPR001789">
    <property type="entry name" value="Sig_transdc_resp-reg_receiver"/>
</dbReference>
<dbReference type="Gene3D" id="1.20.120.160">
    <property type="entry name" value="HPT domain"/>
    <property type="match status" value="1"/>
</dbReference>
<evidence type="ECO:0000259" key="17">
    <source>
        <dbReference type="PROSITE" id="PS50109"/>
    </source>
</evidence>
<feature type="domain" description="Histidine kinase" evidence="17">
    <location>
        <begin position="193"/>
        <end position="413"/>
    </location>
</feature>
<keyword evidence="8 16" id="KW-0812">Transmembrane</keyword>
<dbReference type="Proteomes" id="UP001267878">
    <property type="component" value="Unassembled WGS sequence"/>
</dbReference>
<keyword evidence="7 20" id="KW-0808">Transferase</keyword>
<dbReference type="InterPro" id="IPR004358">
    <property type="entry name" value="Sig_transdc_His_kin-like_C"/>
</dbReference>
<evidence type="ECO:0000256" key="4">
    <source>
        <dbReference type="ARBA" id="ARBA00022475"/>
    </source>
</evidence>
<dbReference type="PRINTS" id="PR00344">
    <property type="entry name" value="BCTRLSENSOR"/>
</dbReference>
<dbReference type="Pfam" id="PF00072">
    <property type="entry name" value="Response_reg"/>
    <property type="match status" value="1"/>
</dbReference>
<dbReference type="SUPFAM" id="SSF55874">
    <property type="entry name" value="ATPase domain of HSP90 chaperone/DNA topoisomerase II/histidine kinase"/>
    <property type="match status" value="1"/>
</dbReference>
<evidence type="ECO:0000256" key="2">
    <source>
        <dbReference type="ARBA" id="ARBA00004429"/>
    </source>
</evidence>
<dbReference type="Gene3D" id="1.10.287.130">
    <property type="match status" value="1"/>
</dbReference>
<dbReference type="InterPro" id="IPR003661">
    <property type="entry name" value="HisK_dim/P_dom"/>
</dbReference>
<dbReference type="EMBL" id="JAVDVW010000002">
    <property type="protein sequence ID" value="MDR7099912.1"/>
    <property type="molecule type" value="Genomic_DNA"/>
</dbReference>
<dbReference type="SMART" id="SM00387">
    <property type="entry name" value="HATPase_c"/>
    <property type="match status" value="1"/>
</dbReference>
<dbReference type="InterPro" id="IPR011006">
    <property type="entry name" value="CheY-like_superfamily"/>
</dbReference>
<dbReference type="CDD" id="cd00082">
    <property type="entry name" value="HisKA"/>
    <property type="match status" value="1"/>
</dbReference>
<dbReference type="EC" id="2.7.13.3" evidence="3"/>
<dbReference type="PROSITE" id="PS50109">
    <property type="entry name" value="HIS_KIN"/>
    <property type="match status" value="1"/>
</dbReference>
<evidence type="ECO:0000256" key="12">
    <source>
        <dbReference type="ARBA" id="ARBA00023012"/>
    </source>
</evidence>
<dbReference type="GO" id="GO:0004673">
    <property type="term" value="F:protein histidine kinase activity"/>
    <property type="evidence" value="ECO:0007669"/>
    <property type="project" value="UniProtKB-EC"/>
</dbReference>
<keyword evidence="9 20" id="KW-0418">Kinase</keyword>
<comment type="caution">
    <text evidence="20">The sequence shown here is derived from an EMBL/GenBank/DDBJ whole genome shotgun (WGS) entry which is preliminary data.</text>
</comment>
<dbReference type="Gene3D" id="3.40.50.2300">
    <property type="match status" value="1"/>
</dbReference>
<dbReference type="PANTHER" id="PTHR43047:SF64">
    <property type="entry name" value="HISTIDINE KINASE CONTAINING CHEY-HOMOLOGOUS RECEIVER DOMAIN AND PAS DOMAIN-RELATED"/>
    <property type="match status" value="1"/>
</dbReference>
<keyword evidence="13 16" id="KW-0472">Membrane</keyword>
<reference evidence="20 21" key="1">
    <citation type="submission" date="2023-07" db="EMBL/GenBank/DDBJ databases">
        <title>Sorghum-associated microbial communities from plants grown in Nebraska, USA.</title>
        <authorList>
            <person name="Schachtman D."/>
        </authorList>
    </citation>
    <scope>NUCLEOTIDE SEQUENCE [LARGE SCALE GENOMIC DNA]</scope>
    <source>
        <strain evidence="20 21">BE187</strain>
    </source>
</reference>
<keyword evidence="12" id="KW-0902">Two-component regulatory system</keyword>
<dbReference type="SUPFAM" id="SSF52172">
    <property type="entry name" value="CheY-like"/>
    <property type="match status" value="1"/>
</dbReference>
<dbReference type="Pfam" id="PF02518">
    <property type="entry name" value="HATPase_c"/>
    <property type="match status" value="1"/>
</dbReference>
<evidence type="ECO:0000256" key="3">
    <source>
        <dbReference type="ARBA" id="ARBA00012438"/>
    </source>
</evidence>
<dbReference type="SUPFAM" id="SSF47226">
    <property type="entry name" value="Histidine-containing phosphotransfer domain, HPT domain"/>
    <property type="match status" value="1"/>
</dbReference>
<dbReference type="CDD" id="cd16922">
    <property type="entry name" value="HATPase_EvgS-ArcB-TorS-like"/>
    <property type="match status" value="1"/>
</dbReference>
<dbReference type="CDD" id="cd17546">
    <property type="entry name" value="REC_hyHK_CKI1_RcsC-like"/>
    <property type="match status" value="1"/>
</dbReference>
<evidence type="ECO:0000259" key="18">
    <source>
        <dbReference type="PROSITE" id="PS50110"/>
    </source>
</evidence>
<feature type="transmembrane region" description="Helical" evidence="16">
    <location>
        <begin position="126"/>
        <end position="145"/>
    </location>
</feature>
<evidence type="ECO:0000256" key="14">
    <source>
        <dbReference type="PROSITE-ProRule" id="PRU00110"/>
    </source>
</evidence>
<feature type="modified residue" description="Phosphohistidine" evidence="14">
    <location>
        <position position="631"/>
    </location>
</feature>
<comment type="catalytic activity">
    <reaction evidence="1">
        <text>ATP + protein L-histidine = ADP + protein N-phospho-L-histidine.</text>
        <dbReference type="EC" id="2.7.13.3"/>
    </reaction>
</comment>
<keyword evidence="21" id="KW-1185">Reference proteome</keyword>
<feature type="domain" description="Response regulatory" evidence="18">
    <location>
        <begin position="433"/>
        <end position="548"/>
    </location>
</feature>
<dbReference type="SMART" id="SM00388">
    <property type="entry name" value="HisKA"/>
    <property type="match status" value="1"/>
</dbReference>
<evidence type="ECO:0000256" key="5">
    <source>
        <dbReference type="ARBA" id="ARBA00022519"/>
    </source>
</evidence>
<dbReference type="PROSITE" id="PS50110">
    <property type="entry name" value="RESPONSE_REGULATORY"/>
    <property type="match status" value="1"/>
</dbReference>
<dbReference type="InterPro" id="IPR005467">
    <property type="entry name" value="His_kinase_dom"/>
</dbReference>
<dbReference type="RefSeq" id="WP_310054382.1">
    <property type="nucleotide sequence ID" value="NZ_JAVDVW010000002.1"/>
</dbReference>
<dbReference type="SMART" id="SM00448">
    <property type="entry name" value="REC"/>
    <property type="match status" value="1"/>
</dbReference>
<feature type="transmembrane region" description="Helical" evidence="16">
    <location>
        <begin position="78"/>
        <end position="96"/>
    </location>
</feature>
<evidence type="ECO:0000256" key="11">
    <source>
        <dbReference type="ARBA" id="ARBA00022989"/>
    </source>
</evidence>
<dbReference type="SUPFAM" id="SSF47384">
    <property type="entry name" value="Homodimeric domain of signal transducing histidine kinase"/>
    <property type="match status" value="1"/>
</dbReference>
<dbReference type="InterPro" id="IPR003594">
    <property type="entry name" value="HATPase_dom"/>
</dbReference>
<evidence type="ECO:0000256" key="6">
    <source>
        <dbReference type="ARBA" id="ARBA00022553"/>
    </source>
</evidence>
<evidence type="ECO:0000256" key="7">
    <source>
        <dbReference type="ARBA" id="ARBA00022679"/>
    </source>
</evidence>
<dbReference type="InterPro" id="IPR008207">
    <property type="entry name" value="Sig_transdc_His_kin_Hpt_dom"/>
</dbReference>
<feature type="modified residue" description="4-aspartylphosphate" evidence="15">
    <location>
        <position position="482"/>
    </location>
</feature>
<evidence type="ECO:0000313" key="20">
    <source>
        <dbReference type="EMBL" id="MDR7099912.1"/>
    </source>
</evidence>
<dbReference type="Gene3D" id="3.30.565.10">
    <property type="entry name" value="Histidine kinase-like ATPase, C-terminal domain"/>
    <property type="match status" value="1"/>
</dbReference>
<evidence type="ECO:0000256" key="13">
    <source>
        <dbReference type="ARBA" id="ARBA00023136"/>
    </source>
</evidence>
<dbReference type="PROSITE" id="PS50894">
    <property type="entry name" value="HPT"/>
    <property type="match status" value="1"/>
</dbReference>
<name>A0ABU1VR03_9GAMM</name>
<keyword evidence="10" id="KW-0067">ATP-binding</keyword>
<dbReference type="InterPro" id="IPR036890">
    <property type="entry name" value="HATPase_C_sf"/>
</dbReference>
<evidence type="ECO:0000256" key="16">
    <source>
        <dbReference type="SAM" id="Phobius"/>
    </source>
</evidence>
<dbReference type="InterPro" id="IPR036641">
    <property type="entry name" value="HPT_dom_sf"/>
</dbReference>
<evidence type="ECO:0000313" key="21">
    <source>
        <dbReference type="Proteomes" id="UP001267878"/>
    </source>
</evidence>
<evidence type="ECO:0000256" key="9">
    <source>
        <dbReference type="ARBA" id="ARBA00022777"/>
    </source>
</evidence>
<dbReference type="Pfam" id="PF01627">
    <property type="entry name" value="Hpt"/>
    <property type="match status" value="1"/>
</dbReference>
<proteinExistence type="predicted"/>
<evidence type="ECO:0000256" key="10">
    <source>
        <dbReference type="ARBA" id="ARBA00022840"/>
    </source>
</evidence>
<organism evidence="20 21">
    <name type="scientific">Agrilutibacter niabensis</name>
    <dbReference type="NCBI Taxonomy" id="380628"/>
    <lineage>
        <taxon>Bacteria</taxon>
        <taxon>Pseudomonadati</taxon>
        <taxon>Pseudomonadota</taxon>
        <taxon>Gammaproteobacteria</taxon>
        <taxon>Lysobacterales</taxon>
        <taxon>Lysobacteraceae</taxon>
        <taxon>Agrilutibacter</taxon>
    </lineage>
</organism>
<comment type="subcellular location">
    <subcellularLocation>
        <location evidence="2">Cell inner membrane</location>
        <topology evidence="2">Multi-pass membrane protein</topology>
    </subcellularLocation>
</comment>
<keyword evidence="10" id="KW-0547">Nucleotide-binding</keyword>
<feature type="transmembrane region" description="Helical" evidence="16">
    <location>
        <begin position="21"/>
        <end position="38"/>
    </location>
</feature>
<accession>A0ABU1VR03</accession>
<keyword evidence="4" id="KW-1003">Cell membrane</keyword>
<evidence type="ECO:0000256" key="1">
    <source>
        <dbReference type="ARBA" id="ARBA00000085"/>
    </source>
</evidence>
<feature type="domain" description="HPt" evidence="19">
    <location>
        <begin position="592"/>
        <end position="688"/>
    </location>
</feature>
<keyword evidence="6 15" id="KW-0597">Phosphoprotein</keyword>
<dbReference type="InterPro" id="IPR036097">
    <property type="entry name" value="HisK_dim/P_sf"/>
</dbReference>
<feature type="transmembrane region" description="Helical" evidence="16">
    <location>
        <begin position="44"/>
        <end position="66"/>
    </location>
</feature>
<evidence type="ECO:0000256" key="8">
    <source>
        <dbReference type="ARBA" id="ARBA00022692"/>
    </source>
</evidence>
<keyword evidence="11 16" id="KW-1133">Transmembrane helix</keyword>
<keyword evidence="5" id="KW-0997">Cell inner membrane</keyword>
<evidence type="ECO:0000259" key="19">
    <source>
        <dbReference type="PROSITE" id="PS50894"/>
    </source>
</evidence>
<sequence>MDDVSPEQIHKSVLIQSGIRVKLGVPVALVAILINVWSQPGGAHASTTGAGVVTAYILYAFVTFFVSRHPGPLSWRDIAIGTAILDPVILSAWLFAEGESAILVMGFYLFTILGFGFRIGPNIMRVCQGVSILGFAWVLIVSPFWNNHPFFGLSHLILLVAVPMYAGSLMRDLRDAKALAEHESKAKTQLLANVSHELRTPLTGIVSAAQLLEGHVAASEAKLVQSILQLSGSLDTEISQLLDLSKQGVQPAAGPPVPFELTAITGHVVTALGDSAAAKEIKFNVVVDERIVRPVLGQPRDLTSALMNLAGNAVKFTHEGSVTLEIKLTASDDRSYALWFGVTDTGIGIAPEHQAKLFEPFYRVETGDRRQYRGTGLGTTIAREYVRRMGGELQLSSSVGKGTVFWFEVELPIAQAVAPALEQLFAPVLSPKRILVADDNALNLELLQKMLAKDGHVVSVAHGGNEALQQLASSPFDVVMLDFNMDDLDGLTVFQTYCFGRINPAPTFFVTADTSSATASKLNKAGASGVIYKPLTFEKLRGALVSVFPAEAGVEAARLDAGFERASVKLAAVPVEHVDVAILETLREIKDDPKFIHSIIGDGISDINALLQQLSLATAGKDLRSVHHLAHALRGVGLNIGAVRLGAQCERLMSLTGSQLNLSNEKLRADLATTGEATLAALEELRAPFADASLTA</sequence>